<evidence type="ECO:0008006" key="3">
    <source>
        <dbReference type="Google" id="ProtNLM"/>
    </source>
</evidence>
<protein>
    <recommendedName>
        <fullName evidence="3">DUF1320 domain-containing protein</fullName>
    </recommendedName>
</protein>
<keyword evidence="2" id="KW-1185">Reference proteome</keyword>
<proteinExistence type="predicted"/>
<sequence length="140" mass="15651">MSYATLDDMVKRYRRSSLDALTSDKTDSGEPDDSLVEQALQDARALIDSYISPRYPLPLSVVPAALTRVCCDIAFYYLCDAQATEQCTQRYKDAVKWLHDVLNEKLPLGTDAHGAEPVSENLVEVKSDTAVFSRNQRGFI</sequence>
<dbReference type="EMBL" id="KP010268">
    <property type="protein sequence ID" value="AIY32335.1"/>
    <property type="molecule type" value="Genomic_DNA"/>
</dbReference>
<reference evidence="1 2" key="1">
    <citation type="journal article" date="2015" name="PLoS ONE">
        <title>Identification and Molecular Characterisation of a Novel Mu-Like Bacteriophage, SfMu, of Shigella flexneri.</title>
        <authorList>
            <person name="Jakhetia R."/>
            <person name="Verma N."/>
        </authorList>
    </citation>
    <scope>NUCLEOTIDE SEQUENCE [LARGE SCALE GENOMIC DNA]</scope>
</reference>
<dbReference type="Pfam" id="PF07030">
    <property type="entry name" value="Phage_Mu_Gp36"/>
    <property type="match status" value="1"/>
</dbReference>
<name>A0A0C4UR02_9CAUD</name>
<gene>
    <name evidence="1" type="ORF">SfMu_36</name>
</gene>
<dbReference type="RefSeq" id="YP_009152222.1">
    <property type="nucleotide sequence ID" value="NC_027382.1"/>
</dbReference>
<dbReference type="GeneID" id="24724663"/>
<dbReference type="Proteomes" id="UP000032404">
    <property type="component" value="Segment"/>
</dbReference>
<dbReference type="KEGG" id="vg:24724663"/>
<accession>A0A0C4UR02</accession>
<dbReference type="OrthoDB" id="22095at10239"/>
<organism evidence="1 2">
    <name type="scientific">Shigella phage SfMu</name>
    <dbReference type="NCBI Taxonomy" id="1567022"/>
    <lineage>
        <taxon>Viruses</taxon>
        <taxon>Duplodnaviria</taxon>
        <taxon>Heunggongvirae</taxon>
        <taxon>Uroviricota</taxon>
        <taxon>Caudoviricetes</taxon>
        <taxon>Muvirus</taxon>
        <taxon>Muvirus SfMu</taxon>
    </lineage>
</organism>
<dbReference type="InterPro" id="IPR009752">
    <property type="entry name" value="Phage_Mu_GpJ"/>
</dbReference>
<evidence type="ECO:0000313" key="2">
    <source>
        <dbReference type="Proteomes" id="UP000032404"/>
    </source>
</evidence>
<evidence type="ECO:0000313" key="1">
    <source>
        <dbReference type="EMBL" id="AIY32335.1"/>
    </source>
</evidence>